<protein>
    <recommendedName>
        <fullName evidence="5">Acetyl-CoA acetyltransferase</fullName>
    </recommendedName>
</protein>
<dbReference type="Proteomes" id="UP000177208">
    <property type="component" value="Unassembled WGS sequence"/>
</dbReference>
<gene>
    <name evidence="3" type="ORF">A2774_04610</name>
</gene>
<evidence type="ECO:0000259" key="1">
    <source>
        <dbReference type="Pfam" id="PF00108"/>
    </source>
</evidence>
<feature type="domain" description="Thiolase C-terminal" evidence="2">
    <location>
        <begin position="238"/>
        <end position="382"/>
    </location>
</feature>
<dbReference type="Pfam" id="PF00108">
    <property type="entry name" value="Thiolase_N"/>
    <property type="match status" value="1"/>
</dbReference>
<dbReference type="SUPFAM" id="SSF53901">
    <property type="entry name" value="Thiolase-like"/>
    <property type="match status" value="2"/>
</dbReference>
<dbReference type="EMBL" id="MFZG01000025">
    <property type="protein sequence ID" value="OGK16238.1"/>
    <property type="molecule type" value="Genomic_DNA"/>
</dbReference>
<evidence type="ECO:0000259" key="2">
    <source>
        <dbReference type="Pfam" id="PF22691"/>
    </source>
</evidence>
<dbReference type="Gene3D" id="3.40.47.10">
    <property type="match status" value="1"/>
</dbReference>
<dbReference type="GO" id="GO:0016747">
    <property type="term" value="F:acyltransferase activity, transferring groups other than amino-acyl groups"/>
    <property type="evidence" value="ECO:0007669"/>
    <property type="project" value="InterPro"/>
</dbReference>
<sequence>MVSLIGYYTTQFGELWDRSLSDLIKEAIFGVLRNTGLEKSQIDAIFFGNMLAGILENNLHSPSKIAEIMGVNIPIFRAESACASGGVAFHLAKNYLEANSNKTVLVIGAEKMTDYSPEETTSALASAASGEEQEAGLTFPGLYAMMANYYLEKYDSTEEDLAYVSYKNHYHGSLNEKAQFRKIVSVEQVLKSPYVAYPLKVLDCCAASDGASAVILTNHNAVKKKSKYSVNVLASEVATDTISLKERKRLDEVLATKFAADKAFLNSKINRKKINVAEVHDCFSIAEVLALEDLGFWKKGEGGKKTKELSTIHGSNGDLIVNTSGGLKAAGHPVGATGIKQIGEIYLQLTVQATNRQVKNARYGLAHNVGGSGGTAVVTILGV</sequence>
<dbReference type="InterPro" id="IPR055140">
    <property type="entry name" value="Thiolase_C_2"/>
</dbReference>
<reference evidence="3 4" key="1">
    <citation type="journal article" date="2016" name="Nat. Commun.">
        <title>Thousands of microbial genomes shed light on interconnected biogeochemical processes in an aquifer system.</title>
        <authorList>
            <person name="Anantharaman K."/>
            <person name="Brown C.T."/>
            <person name="Hug L.A."/>
            <person name="Sharon I."/>
            <person name="Castelle C.J."/>
            <person name="Probst A.J."/>
            <person name="Thomas B.C."/>
            <person name="Singh A."/>
            <person name="Wilkins M.J."/>
            <person name="Karaoz U."/>
            <person name="Brodie E.L."/>
            <person name="Williams K.H."/>
            <person name="Hubbard S.S."/>
            <person name="Banfield J.F."/>
        </authorList>
    </citation>
    <scope>NUCLEOTIDE SEQUENCE [LARGE SCALE GENOMIC DNA]</scope>
</reference>
<organism evidence="3 4">
    <name type="scientific">Candidatus Roizmanbacteria bacterium RIFCSPHIGHO2_01_FULL_39_12c</name>
    <dbReference type="NCBI Taxonomy" id="1802031"/>
    <lineage>
        <taxon>Bacteria</taxon>
        <taxon>Candidatus Roizmaniibacteriota</taxon>
    </lineage>
</organism>
<dbReference type="Pfam" id="PF22691">
    <property type="entry name" value="Thiolase_C_1"/>
    <property type="match status" value="1"/>
</dbReference>
<name>A0A1F7GBF1_9BACT</name>
<evidence type="ECO:0000313" key="4">
    <source>
        <dbReference type="Proteomes" id="UP000177208"/>
    </source>
</evidence>
<dbReference type="NCBIfam" id="NF004720">
    <property type="entry name" value="PRK06064.1"/>
    <property type="match status" value="1"/>
</dbReference>
<feature type="domain" description="Thiolase N-terminal" evidence="1">
    <location>
        <begin position="5"/>
        <end position="218"/>
    </location>
</feature>
<dbReference type="PANTHER" id="PTHR42870:SF1">
    <property type="entry name" value="NON-SPECIFIC LIPID-TRANSFER PROTEIN-LIKE 2"/>
    <property type="match status" value="1"/>
</dbReference>
<proteinExistence type="predicted"/>
<dbReference type="InterPro" id="IPR020616">
    <property type="entry name" value="Thiolase_N"/>
</dbReference>
<dbReference type="PANTHER" id="PTHR42870">
    <property type="entry name" value="ACETYL-COA C-ACETYLTRANSFERASE"/>
    <property type="match status" value="1"/>
</dbReference>
<comment type="caution">
    <text evidence="3">The sequence shown here is derived from an EMBL/GenBank/DDBJ whole genome shotgun (WGS) entry which is preliminary data.</text>
</comment>
<evidence type="ECO:0000313" key="3">
    <source>
        <dbReference type="EMBL" id="OGK16238.1"/>
    </source>
</evidence>
<dbReference type="AlphaFoldDB" id="A0A1F7GBF1"/>
<dbReference type="PIRSF" id="PIRSF000429">
    <property type="entry name" value="Ac-CoA_Ac_transf"/>
    <property type="match status" value="1"/>
</dbReference>
<dbReference type="InterPro" id="IPR016039">
    <property type="entry name" value="Thiolase-like"/>
</dbReference>
<evidence type="ECO:0008006" key="5">
    <source>
        <dbReference type="Google" id="ProtNLM"/>
    </source>
</evidence>
<dbReference type="CDD" id="cd00829">
    <property type="entry name" value="SCP-x_thiolase"/>
    <property type="match status" value="1"/>
</dbReference>
<accession>A0A1F7GBF1</accession>
<dbReference type="InterPro" id="IPR002155">
    <property type="entry name" value="Thiolase"/>
</dbReference>